<feature type="domain" description="ABC transporter" evidence="3">
    <location>
        <begin position="315"/>
        <end position="512"/>
    </location>
</feature>
<keyword evidence="5" id="KW-1185">Reference proteome</keyword>
<dbReference type="EMBL" id="JPVT01000009">
    <property type="protein sequence ID" value="KFN93165.1"/>
    <property type="molecule type" value="Genomic_DNA"/>
</dbReference>
<accession>A0A091C8R1</accession>
<evidence type="ECO:0000259" key="3">
    <source>
        <dbReference type="PROSITE" id="PS50893"/>
    </source>
</evidence>
<dbReference type="PROSITE" id="PS50893">
    <property type="entry name" value="ABC_TRANSPORTER_2"/>
    <property type="match status" value="2"/>
</dbReference>
<comment type="caution">
    <text evidence="4">The sequence shown here is derived from an EMBL/GenBank/DDBJ whole genome shotgun (WGS) entry which is preliminary data.</text>
</comment>
<dbReference type="Gene3D" id="3.40.50.300">
    <property type="entry name" value="P-loop containing nucleotide triphosphate hydrolases"/>
    <property type="match status" value="2"/>
</dbReference>
<keyword evidence="2" id="KW-0067">ATP-binding</keyword>
<dbReference type="Pfam" id="PF12848">
    <property type="entry name" value="ABC_tran_Xtn"/>
    <property type="match status" value="1"/>
</dbReference>
<dbReference type="SUPFAM" id="SSF52540">
    <property type="entry name" value="P-loop containing nucleoside triphosphate hydrolases"/>
    <property type="match status" value="2"/>
</dbReference>
<dbReference type="FunFam" id="3.40.50.300:FF:000011">
    <property type="entry name" value="Putative ABC transporter ATP-binding component"/>
    <property type="match status" value="1"/>
</dbReference>
<dbReference type="InterPro" id="IPR003439">
    <property type="entry name" value="ABC_transporter-like_ATP-bd"/>
</dbReference>
<dbReference type="EC" id="3.6.1.3" evidence="4"/>
<proteinExistence type="predicted"/>
<dbReference type="CDD" id="cd03221">
    <property type="entry name" value="ABCF_EF-3"/>
    <property type="match status" value="2"/>
</dbReference>
<evidence type="ECO:0000256" key="2">
    <source>
        <dbReference type="ARBA" id="ARBA00022840"/>
    </source>
</evidence>
<dbReference type="PANTHER" id="PTHR42855:SF2">
    <property type="entry name" value="DRUG RESISTANCE ABC TRANSPORTER,ATP-BINDING PROTEIN"/>
    <property type="match status" value="1"/>
</dbReference>
<dbReference type="PANTHER" id="PTHR42855">
    <property type="entry name" value="ABC TRANSPORTER ATP-BINDING SUBUNIT"/>
    <property type="match status" value="1"/>
</dbReference>
<protein>
    <submittedName>
        <fullName evidence="4">ATPase component of an ABC superfamily transporter</fullName>
        <ecNumber evidence="4">3.6.1.15</ecNumber>
        <ecNumber evidence="4">3.6.1.3</ecNumber>
    </submittedName>
</protein>
<evidence type="ECO:0000313" key="5">
    <source>
        <dbReference type="Proteomes" id="UP000029381"/>
    </source>
</evidence>
<feature type="domain" description="ABC transporter" evidence="3">
    <location>
        <begin position="2"/>
        <end position="254"/>
    </location>
</feature>
<dbReference type="InterPro" id="IPR051309">
    <property type="entry name" value="ABCF_ATPase"/>
</dbReference>
<dbReference type="AlphaFoldDB" id="A0A091C8R1"/>
<dbReference type="Pfam" id="PF00005">
    <property type="entry name" value="ABC_tran"/>
    <property type="match status" value="2"/>
</dbReference>
<dbReference type="GO" id="GO:0016887">
    <property type="term" value="F:ATP hydrolysis activity"/>
    <property type="evidence" value="ECO:0007669"/>
    <property type="project" value="InterPro"/>
</dbReference>
<dbReference type="EC" id="3.6.1.15" evidence="4"/>
<sequence length="512" mass="58192">MLKLVDISQQFGDKVLYENLNLQINDGEHVGLTGQNGAGKSTLIKIITGEVLPEKGSIELSKNQTIGYLDQYVRLDEELTIYEFLKQAFTEEFAMEEEIGKLYESYSEIFDDLLLEKAGKLQTQLDQSEFYQMDALIQETAVGLGLDVLGSDTFLKNLSGGQRSKVILAKLLLEKPAVLILDEPTNHLDDIHVQWLTSFLQNFSRTFFVVSHDQQFLDEITTHVADIEFGTLTKYAGNVTKALKQKEADQETYMKRYETQKKQIEKTENYIRKNKAGSRSKMAKSREKQLAKVERLTPPTNQIQPTFDFPYKGIVATFAVTTQDLVIGYEKPLLNPINLTIRYGEKVALKGFNGIGKSTLLKTLIGQIPALSGAYDYPANTKIGYFEQELIWEFPLQTPLQYLGNVFPETSSKELRRQLSRCGLSDQLVQKPLKLLSGGEQSKVRLAQLTLRPSNFLILDEPTNHMDQKTKERLQDTLGNYQGTVLVVSHEQEFYTPFADRTIDIEKQKKKE</sequence>
<dbReference type="InterPro" id="IPR032781">
    <property type="entry name" value="ABC_tran_Xtn"/>
</dbReference>
<dbReference type="PATRIC" id="fig|1302648.3.peg.79"/>
<evidence type="ECO:0000313" key="4">
    <source>
        <dbReference type="EMBL" id="KFN93165.1"/>
    </source>
</evidence>
<dbReference type="InterPro" id="IPR027417">
    <property type="entry name" value="P-loop_NTPase"/>
</dbReference>
<gene>
    <name evidence="4" type="ORF">TMU3MR103_0079</name>
</gene>
<evidence type="ECO:0000256" key="1">
    <source>
        <dbReference type="ARBA" id="ARBA00022741"/>
    </source>
</evidence>
<dbReference type="InterPro" id="IPR003593">
    <property type="entry name" value="AAA+_ATPase"/>
</dbReference>
<keyword evidence="4" id="KW-0378">Hydrolase</keyword>
<dbReference type="Proteomes" id="UP000029381">
    <property type="component" value="Unassembled WGS sequence"/>
</dbReference>
<organism evidence="4 5">
    <name type="scientific">Tetragenococcus muriaticus 3MR10-3</name>
    <dbReference type="NCBI Taxonomy" id="1302648"/>
    <lineage>
        <taxon>Bacteria</taxon>
        <taxon>Bacillati</taxon>
        <taxon>Bacillota</taxon>
        <taxon>Bacilli</taxon>
        <taxon>Lactobacillales</taxon>
        <taxon>Enterococcaceae</taxon>
        <taxon>Tetragenococcus</taxon>
    </lineage>
</organism>
<keyword evidence="1" id="KW-0547">Nucleotide-binding</keyword>
<dbReference type="GO" id="GO:0005524">
    <property type="term" value="F:ATP binding"/>
    <property type="evidence" value="ECO:0007669"/>
    <property type="project" value="UniProtKB-KW"/>
</dbReference>
<dbReference type="RefSeq" id="WP_038021708.1">
    <property type="nucleotide sequence ID" value="NZ_JPVT01000009.1"/>
</dbReference>
<dbReference type="PROSITE" id="PS00211">
    <property type="entry name" value="ABC_TRANSPORTER_1"/>
    <property type="match status" value="2"/>
</dbReference>
<reference evidence="4 5" key="1">
    <citation type="submission" date="2014-08" db="EMBL/GenBank/DDBJ databases">
        <title>Genome sequence of Tetragenococcus muriaticus.</title>
        <authorList>
            <person name="Chuea-nongthon C."/>
            <person name="Rodtong S."/>
            <person name="Yongsawatdigul J."/>
            <person name="Steele J.L."/>
            <person name="Liu X.-y."/>
            <person name="Speers J."/>
            <person name="Glasner J.D."/>
            <person name="Neeno-Eckwall E.C."/>
        </authorList>
    </citation>
    <scope>NUCLEOTIDE SEQUENCE [LARGE SCALE GENOMIC DNA]</scope>
    <source>
        <strain evidence="4 5">3MR10-3</strain>
    </source>
</reference>
<dbReference type="SMART" id="SM00382">
    <property type="entry name" value="AAA"/>
    <property type="match status" value="2"/>
</dbReference>
<name>A0A091C8R1_9ENTE</name>
<dbReference type="InterPro" id="IPR017871">
    <property type="entry name" value="ABC_transporter-like_CS"/>
</dbReference>